<dbReference type="InterPro" id="IPR014710">
    <property type="entry name" value="RmlC-like_jellyroll"/>
</dbReference>
<evidence type="ECO:0000313" key="4">
    <source>
        <dbReference type="EMBL" id="SPY44295.1"/>
    </source>
</evidence>
<dbReference type="PROSITE" id="PS01124">
    <property type="entry name" value="HTH_ARAC_FAMILY_2"/>
    <property type="match status" value="1"/>
</dbReference>
<dbReference type="GO" id="GO:0003700">
    <property type="term" value="F:DNA-binding transcription factor activity"/>
    <property type="evidence" value="ECO:0007669"/>
    <property type="project" value="InterPro"/>
</dbReference>
<organism evidence="4 5">
    <name type="scientific">Photobacterium damselae</name>
    <dbReference type="NCBI Taxonomy" id="38293"/>
    <lineage>
        <taxon>Bacteria</taxon>
        <taxon>Pseudomonadati</taxon>
        <taxon>Pseudomonadota</taxon>
        <taxon>Gammaproteobacteria</taxon>
        <taxon>Vibrionales</taxon>
        <taxon>Vibrionaceae</taxon>
        <taxon>Photobacterium</taxon>
    </lineage>
</organism>
<dbReference type="Pfam" id="PF12833">
    <property type="entry name" value="HTH_18"/>
    <property type="match status" value="1"/>
</dbReference>
<dbReference type="InterPro" id="IPR011051">
    <property type="entry name" value="RmlC_Cupin_sf"/>
</dbReference>
<dbReference type="InterPro" id="IPR018062">
    <property type="entry name" value="HTH_AraC-typ_CS"/>
</dbReference>
<dbReference type="PANTHER" id="PTHR46796">
    <property type="entry name" value="HTH-TYPE TRANSCRIPTIONAL ACTIVATOR RHAS-RELATED"/>
    <property type="match status" value="1"/>
</dbReference>
<keyword evidence="2" id="KW-0238">DNA-binding</keyword>
<dbReference type="SUPFAM" id="SSF51182">
    <property type="entry name" value="RmlC-like cupins"/>
    <property type="match status" value="1"/>
</dbReference>
<sequence length="255" mass="28613">MQSCLPTCSKIVALPDEMDHHHHDHHQLVIGVSGRSEFEIEGKGNVISKGQGCIVSSDAEHAFSGLGTNEILVVNLPSHFEGLLADHHQLESLFDHSYYFSLDLQAQTLIQALSTELSSAPNDLLLSQSCSNMLLCSLQRHIQDPHKHVNHRLNMDHLDLYIESHLSTKISVSELAGSAFLSDSQFFLLFKQQVGMTPHQYVLHKRLHRAKHLLIHSQLSLMDISQHCGFASQSSFTQSFSRLFSISPARFRKMA</sequence>
<name>A0A2T3QJN7_PHODM</name>
<keyword evidence="1" id="KW-0805">Transcription regulation</keyword>
<dbReference type="PROSITE" id="PS00041">
    <property type="entry name" value="HTH_ARAC_FAMILY_1"/>
    <property type="match status" value="1"/>
</dbReference>
<dbReference type="GO" id="GO:0043565">
    <property type="term" value="F:sequence-specific DNA binding"/>
    <property type="evidence" value="ECO:0007669"/>
    <property type="project" value="InterPro"/>
</dbReference>
<dbReference type="InterPro" id="IPR018060">
    <property type="entry name" value="HTH_AraC"/>
</dbReference>
<reference evidence="4 5" key="1">
    <citation type="submission" date="2018-06" db="EMBL/GenBank/DDBJ databases">
        <authorList>
            <consortium name="Pathogen Informatics"/>
            <person name="Doyle S."/>
        </authorList>
    </citation>
    <scope>NUCLEOTIDE SEQUENCE [LARGE SCALE GENOMIC DNA]</scope>
    <source>
        <strain evidence="4 5">NCTC11647</strain>
    </source>
</reference>
<dbReference type="PANTHER" id="PTHR46796:SF10">
    <property type="entry name" value="TRANSCRIPTIONAL ACTIVATOR FEAR"/>
    <property type="match status" value="1"/>
</dbReference>
<dbReference type="OrthoDB" id="9809338at2"/>
<keyword evidence="3" id="KW-0804">Transcription</keyword>
<proteinExistence type="predicted"/>
<dbReference type="PRINTS" id="PR00032">
    <property type="entry name" value="HTHARAC"/>
</dbReference>
<dbReference type="EMBL" id="UATL01000005">
    <property type="protein sequence ID" value="SPY44295.1"/>
    <property type="molecule type" value="Genomic_DNA"/>
</dbReference>
<evidence type="ECO:0000313" key="5">
    <source>
        <dbReference type="Proteomes" id="UP000251647"/>
    </source>
</evidence>
<dbReference type="SUPFAM" id="SSF46689">
    <property type="entry name" value="Homeodomain-like"/>
    <property type="match status" value="2"/>
</dbReference>
<dbReference type="SMART" id="SM00342">
    <property type="entry name" value="HTH_ARAC"/>
    <property type="match status" value="1"/>
</dbReference>
<dbReference type="AlphaFoldDB" id="A0A2T3QJN7"/>
<evidence type="ECO:0000256" key="1">
    <source>
        <dbReference type="ARBA" id="ARBA00023015"/>
    </source>
</evidence>
<dbReference type="InterPro" id="IPR009057">
    <property type="entry name" value="Homeodomain-like_sf"/>
</dbReference>
<dbReference type="Gene3D" id="1.10.10.60">
    <property type="entry name" value="Homeodomain-like"/>
    <property type="match status" value="2"/>
</dbReference>
<evidence type="ECO:0000256" key="3">
    <source>
        <dbReference type="ARBA" id="ARBA00023163"/>
    </source>
</evidence>
<accession>A0A2T3QJN7</accession>
<dbReference type="RefSeq" id="WP_005306330.1">
    <property type="nucleotide sequence ID" value="NZ_PYOG01000011.1"/>
</dbReference>
<dbReference type="InterPro" id="IPR050204">
    <property type="entry name" value="AraC_XylS_family_regulators"/>
</dbReference>
<protein>
    <submittedName>
        <fullName evidence="4">L-rhamnose operon regulatory protein rhaS</fullName>
    </submittedName>
</protein>
<gene>
    <name evidence="4" type="primary">rhaS_2</name>
    <name evidence="4" type="ORF">NCTC11647_03233</name>
</gene>
<dbReference type="Gene3D" id="2.60.120.10">
    <property type="entry name" value="Jelly Rolls"/>
    <property type="match status" value="1"/>
</dbReference>
<dbReference type="Proteomes" id="UP000251647">
    <property type="component" value="Unassembled WGS sequence"/>
</dbReference>
<dbReference type="InterPro" id="IPR020449">
    <property type="entry name" value="Tscrpt_reg_AraC-type_HTH"/>
</dbReference>
<evidence type="ECO:0000256" key="2">
    <source>
        <dbReference type="ARBA" id="ARBA00023125"/>
    </source>
</evidence>